<feature type="transmembrane region" description="Helical" evidence="7">
    <location>
        <begin position="211"/>
        <end position="229"/>
    </location>
</feature>
<evidence type="ECO:0000313" key="10">
    <source>
        <dbReference type="Proteomes" id="UP000643405"/>
    </source>
</evidence>
<organism evidence="9 10">
    <name type="scientific">Oryzicola mucosus</name>
    <dbReference type="NCBI Taxonomy" id="2767425"/>
    <lineage>
        <taxon>Bacteria</taxon>
        <taxon>Pseudomonadati</taxon>
        <taxon>Pseudomonadota</taxon>
        <taxon>Alphaproteobacteria</taxon>
        <taxon>Hyphomicrobiales</taxon>
        <taxon>Phyllobacteriaceae</taxon>
        <taxon>Oryzicola</taxon>
    </lineage>
</organism>
<dbReference type="AlphaFoldDB" id="A0A8J6U3P9"/>
<gene>
    <name evidence="9" type="ORF">ICI42_21185</name>
</gene>
<dbReference type="SUPFAM" id="SSF161098">
    <property type="entry name" value="MetI-like"/>
    <property type="match status" value="1"/>
</dbReference>
<comment type="caution">
    <text evidence="9">The sequence shown here is derived from an EMBL/GenBank/DDBJ whole genome shotgun (WGS) entry which is preliminary data.</text>
</comment>
<proteinExistence type="inferred from homology"/>
<reference evidence="9" key="1">
    <citation type="submission" date="2020-09" db="EMBL/GenBank/DDBJ databases">
        <title>Genome seq and assembly of Tianweitania sp.</title>
        <authorList>
            <person name="Chhetri G."/>
        </authorList>
    </citation>
    <scope>NUCLEOTIDE SEQUENCE</scope>
    <source>
        <strain evidence="9">Rool2</strain>
    </source>
</reference>
<evidence type="ECO:0000256" key="5">
    <source>
        <dbReference type="ARBA" id="ARBA00022989"/>
    </source>
</evidence>
<dbReference type="PROSITE" id="PS50928">
    <property type="entry name" value="ABC_TM1"/>
    <property type="match status" value="1"/>
</dbReference>
<keyword evidence="3" id="KW-1003">Cell membrane</keyword>
<evidence type="ECO:0000256" key="1">
    <source>
        <dbReference type="ARBA" id="ARBA00004651"/>
    </source>
</evidence>
<evidence type="ECO:0000256" key="4">
    <source>
        <dbReference type="ARBA" id="ARBA00022692"/>
    </source>
</evidence>
<evidence type="ECO:0000313" key="9">
    <source>
        <dbReference type="EMBL" id="MBD0417163.1"/>
    </source>
</evidence>
<evidence type="ECO:0000259" key="8">
    <source>
        <dbReference type="PROSITE" id="PS50928"/>
    </source>
</evidence>
<feature type="transmembrane region" description="Helical" evidence="7">
    <location>
        <begin position="142"/>
        <end position="167"/>
    </location>
</feature>
<dbReference type="GO" id="GO:0005886">
    <property type="term" value="C:plasma membrane"/>
    <property type="evidence" value="ECO:0007669"/>
    <property type="project" value="UniProtKB-SubCell"/>
</dbReference>
<dbReference type="CDD" id="cd06261">
    <property type="entry name" value="TM_PBP2"/>
    <property type="match status" value="1"/>
</dbReference>
<protein>
    <submittedName>
        <fullName evidence="9">ABC transporter permease</fullName>
    </submittedName>
</protein>
<keyword evidence="5 7" id="KW-1133">Transmembrane helix</keyword>
<dbReference type="InterPro" id="IPR000515">
    <property type="entry name" value="MetI-like"/>
</dbReference>
<accession>A0A8J6U3P9</accession>
<evidence type="ECO:0000256" key="7">
    <source>
        <dbReference type="RuleBase" id="RU363032"/>
    </source>
</evidence>
<evidence type="ECO:0000256" key="2">
    <source>
        <dbReference type="ARBA" id="ARBA00022448"/>
    </source>
</evidence>
<dbReference type="GO" id="GO:0071916">
    <property type="term" value="F:dipeptide transmembrane transporter activity"/>
    <property type="evidence" value="ECO:0007669"/>
    <property type="project" value="TreeGrafter"/>
</dbReference>
<feature type="transmembrane region" description="Helical" evidence="7">
    <location>
        <begin position="311"/>
        <end position="334"/>
    </location>
</feature>
<evidence type="ECO:0000256" key="6">
    <source>
        <dbReference type="ARBA" id="ARBA00023136"/>
    </source>
</evidence>
<keyword evidence="4 7" id="KW-0812">Transmembrane</keyword>
<dbReference type="Pfam" id="PF19300">
    <property type="entry name" value="BPD_transp_1_N"/>
    <property type="match status" value="1"/>
</dbReference>
<feature type="domain" description="ABC transmembrane type-1" evidence="8">
    <location>
        <begin position="103"/>
        <end position="330"/>
    </location>
</feature>
<dbReference type="EMBL" id="JACVVX010000010">
    <property type="protein sequence ID" value="MBD0417163.1"/>
    <property type="molecule type" value="Genomic_DNA"/>
</dbReference>
<name>A0A8J6U3P9_9HYPH</name>
<sequence length="343" mass="37806">MGRFFKRNKLKRAAQSLASVLVTLLLLVTLTFFLGQVMPVDVVSRLVGPDADQATYQATYERLGLDQPIIVQFGIYISRMVQGDFGTALLTGHQVLDDIIRVFPATVELGTLALLIGAGIGVPLGVLAAVQRNRSADHIIRIVTLLGHSVPIFWIGLMGLLLFYSYLGWVGGGGRVEIYYEGLVETRTGLLLVDSLLAGDTEVFWSAVRHIILPATVLGYASMASLCRLTRSFMIDQLSQEYITAARVKGVSEWNVVWHHAFRNIRVQLLTVIALTYGSMLEGAVLIETIFAWPGFGQYLTNNLLLGDMNAIMVCVLLVGVIFITLNMLADLLYKIFDPRTVQ</sequence>
<keyword evidence="10" id="KW-1185">Reference proteome</keyword>
<dbReference type="Proteomes" id="UP000643405">
    <property type="component" value="Unassembled WGS sequence"/>
</dbReference>
<dbReference type="PANTHER" id="PTHR43163">
    <property type="entry name" value="DIPEPTIDE TRANSPORT SYSTEM PERMEASE PROTEIN DPPB-RELATED"/>
    <property type="match status" value="1"/>
</dbReference>
<dbReference type="Pfam" id="PF00528">
    <property type="entry name" value="BPD_transp_1"/>
    <property type="match status" value="1"/>
</dbReference>
<evidence type="ECO:0000256" key="3">
    <source>
        <dbReference type="ARBA" id="ARBA00022475"/>
    </source>
</evidence>
<comment type="similarity">
    <text evidence="7">Belongs to the binding-protein-dependent transport system permease family.</text>
</comment>
<feature type="transmembrane region" description="Helical" evidence="7">
    <location>
        <begin position="109"/>
        <end position="130"/>
    </location>
</feature>
<dbReference type="InterPro" id="IPR045621">
    <property type="entry name" value="BPD_transp_1_N"/>
</dbReference>
<dbReference type="InterPro" id="IPR035906">
    <property type="entry name" value="MetI-like_sf"/>
</dbReference>
<keyword evidence="2 7" id="KW-0813">Transport</keyword>
<dbReference type="PANTHER" id="PTHR43163:SF8">
    <property type="entry name" value="D,D-DIPEPTIDE TRANSPORT SYSTEM PERMEASE PROTEIN DDPB-RELATED"/>
    <property type="match status" value="1"/>
</dbReference>
<dbReference type="Gene3D" id="1.10.3720.10">
    <property type="entry name" value="MetI-like"/>
    <property type="match status" value="1"/>
</dbReference>
<comment type="subcellular location">
    <subcellularLocation>
        <location evidence="1 7">Cell membrane</location>
        <topology evidence="1 7">Multi-pass membrane protein</topology>
    </subcellularLocation>
</comment>
<feature type="transmembrane region" description="Helical" evidence="7">
    <location>
        <begin position="269"/>
        <end position="291"/>
    </location>
</feature>
<keyword evidence="6 7" id="KW-0472">Membrane</keyword>